<evidence type="ECO:0000256" key="1">
    <source>
        <dbReference type="SAM" id="MobiDB-lite"/>
    </source>
</evidence>
<evidence type="ECO:0000313" key="2">
    <source>
        <dbReference type="EMBL" id="GEQ73285.1"/>
    </source>
</evidence>
<dbReference type="EMBL" id="BKBW01000001">
    <property type="protein sequence ID" value="GEQ73285.1"/>
    <property type="molecule type" value="Genomic_DNA"/>
</dbReference>
<dbReference type="AlphaFoldDB" id="A0A5A7M990"/>
<sequence length="64" mass="7264">MTQLLQLETGKRLRLEQCKVRGTEEAPPRTEGVVPLPMQRIKRGGSGKAAQGEPIVDKRQRRQR</sequence>
<organism evidence="2 3">
    <name type="scientific">Comamonas testosteroni</name>
    <name type="common">Pseudomonas testosteroni</name>
    <dbReference type="NCBI Taxonomy" id="285"/>
    <lineage>
        <taxon>Bacteria</taxon>
        <taxon>Pseudomonadati</taxon>
        <taxon>Pseudomonadota</taxon>
        <taxon>Betaproteobacteria</taxon>
        <taxon>Burkholderiales</taxon>
        <taxon>Comamonadaceae</taxon>
        <taxon>Comamonas</taxon>
    </lineage>
</organism>
<proteinExistence type="predicted"/>
<protein>
    <submittedName>
        <fullName evidence="2">Uncharacterized protein</fullName>
    </submittedName>
</protein>
<dbReference type="Proteomes" id="UP000323105">
    <property type="component" value="Unassembled WGS sequence"/>
</dbReference>
<feature type="region of interest" description="Disordered" evidence="1">
    <location>
        <begin position="39"/>
        <end position="64"/>
    </location>
</feature>
<name>A0A5A7M990_COMTE</name>
<evidence type="ECO:0000313" key="3">
    <source>
        <dbReference type="Proteomes" id="UP000323105"/>
    </source>
</evidence>
<accession>A0A5A7M990</accession>
<comment type="caution">
    <text evidence="2">The sequence shown here is derived from an EMBL/GenBank/DDBJ whole genome shotgun (WGS) entry which is preliminary data.</text>
</comment>
<gene>
    <name evidence="2" type="ORF">CTTA_0290</name>
</gene>
<reference evidence="2 3" key="1">
    <citation type="journal article" date="2019" name="Microbiol. Resour. Announc.">
        <title>Draft Genome Sequence of Comamonas testosteroni TA441, a Bacterium That Has a Cryptic Phenol Degradation Gene Cluster.</title>
        <authorList>
            <person name="Arai H."/>
            <person name="Ishii M."/>
        </authorList>
    </citation>
    <scope>NUCLEOTIDE SEQUENCE [LARGE SCALE GENOMIC DNA]</scope>
    <source>
        <strain evidence="2 3">TA441</strain>
    </source>
</reference>